<dbReference type="EMBL" id="RKLQ01000003">
    <property type="protein sequence ID" value="MBX0305394.1"/>
    <property type="molecule type" value="Genomic_DNA"/>
</dbReference>
<dbReference type="AlphaFoldDB" id="A0A8J7YLH8"/>
<dbReference type="InterPro" id="IPR013783">
    <property type="entry name" value="Ig-like_fold"/>
</dbReference>
<evidence type="ECO:0000313" key="3">
    <source>
        <dbReference type="Proteomes" id="UP000783863"/>
    </source>
</evidence>
<keyword evidence="1" id="KW-0812">Transmembrane</keyword>
<dbReference type="Gene3D" id="2.60.40.10">
    <property type="entry name" value="Immunoglobulins"/>
    <property type="match status" value="2"/>
</dbReference>
<accession>A0A8J7YLH8</accession>
<feature type="transmembrane region" description="Helical" evidence="1">
    <location>
        <begin position="653"/>
        <end position="671"/>
    </location>
</feature>
<proteinExistence type="predicted"/>
<keyword evidence="3" id="KW-1185">Reference proteome</keyword>
<protein>
    <recommendedName>
        <fullName evidence="4">PGF-CTERM protein</fullName>
    </recommendedName>
</protein>
<dbReference type="RefSeq" id="WP_220589628.1">
    <property type="nucleotide sequence ID" value="NZ_RKLQ01000003.1"/>
</dbReference>
<dbReference type="Proteomes" id="UP000783863">
    <property type="component" value="Unassembled WGS sequence"/>
</dbReference>
<name>A0A8J7YLH8_9EURY</name>
<sequence>MRRTDRGWAAGAFTLLLVVSMTGAAVASGTGQVGTTLATDADLATGNATQTDDAIVRTGTYALTPDRPGEVRVTLSYRLPDRVRSLRASLVDEGTVTDTDGFNRVNDTTYKWDESTSNPSITLRFNPNETTSKTGPEAADGRYIFADTGEWALLRQFRTSTGYSYTGSQPGVDRRTRTAGSGAVGDRMVFLGEVSTVERSQNGQTFRLVVPEAADLDEPPEAILDSLTNASQSLRIGDRDETVVAFAAPTDRLEWGVRGLATGESEFWVRDFERLDEPSNVWLHEYVHTRQAFRTTTETRWLTEATAQYYAAELTLEQERIGFDEYRRYLASGERSTYDDVVLSNPSTWTVNANYIKGALAAGRVDLALRAATNRSGTLEVVVRELNSRESPVTQAEFLEAVETAGGAEPRATAVEISETSEPLSMWDQRTQSRLFKTVPAQVGYALPDTADGYRASGPYRNGTVSATPVRLATGETLTVDTVVSNTGGASGEYDATLTVDGSVVTSATGEIDAESERTVPLAHTFERAGEYTVGVGEETVTVVVEEPAEPTVSEVSVDRGKFQVGQQATVTATVSNDAAVPANGTVAFTRDSETVTERTVTLAPGDMTEVSVSVALPTAGTVRLGAGAADPVSVTVVAPTSDGPARTSEGSGPGFTAGLVVVAALLALLARRR</sequence>
<keyword evidence="1" id="KW-1133">Transmembrane helix</keyword>
<evidence type="ECO:0000313" key="2">
    <source>
        <dbReference type="EMBL" id="MBX0305394.1"/>
    </source>
</evidence>
<comment type="caution">
    <text evidence="2">The sequence shown here is derived from an EMBL/GenBank/DDBJ whole genome shotgun (WGS) entry which is preliminary data.</text>
</comment>
<evidence type="ECO:0008006" key="4">
    <source>
        <dbReference type="Google" id="ProtNLM"/>
    </source>
</evidence>
<keyword evidence="1" id="KW-0472">Membrane</keyword>
<evidence type="ECO:0000256" key="1">
    <source>
        <dbReference type="SAM" id="Phobius"/>
    </source>
</evidence>
<organism evidence="2 3">
    <name type="scientific">Haloarcula salinisoli</name>
    <dbReference type="NCBI Taxonomy" id="2487746"/>
    <lineage>
        <taxon>Archaea</taxon>
        <taxon>Methanobacteriati</taxon>
        <taxon>Methanobacteriota</taxon>
        <taxon>Stenosarchaea group</taxon>
        <taxon>Halobacteria</taxon>
        <taxon>Halobacteriales</taxon>
        <taxon>Haloarculaceae</taxon>
        <taxon>Haloarcula</taxon>
    </lineage>
</organism>
<gene>
    <name evidence="2" type="ORF">EGD98_17175</name>
</gene>
<reference evidence="2" key="1">
    <citation type="submission" date="2021-06" db="EMBL/GenBank/DDBJ databases">
        <title>Halomicroarcula sp. F24A a new haloarchaeum isolated from saline soil.</title>
        <authorList>
            <person name="Duran-Viseras A."/>
            <person name="Sanchez-Porro C."/>
            <person name="Ventosa A."/>
        </authorList>
    </citation>
    <scope>NUCLEOTIDE SEQUENCE</scope>
    <source>
        <strain evidence="2">F24A</strain>
    </source>
</reference>